<organism evidence="2 3">
    <name type="scientific">Amycolatopsis taiwanensis</name>
    <dbReference type="NCBI Taxonomy" id="342230"/>
    <lineage>
        <taxon>Bacteria</taxon>
        <taxon>Bacillati</taxon>
        <taxon>Actinomycetota</taxon>
        <taxon>Actinomycetes</taxon>
        <taxon>Pseudonocardiales</taxon>
        <taxon>Pseudonocardiaceae</taxon>
        <taxon>Amycolatopsis</taxon>
    </lineage>
</organism>
<protein>
    <submittedName>
        <fullName evidence="2">Uncharacterized protein</fullName>
    </submittedName>
</protein>
<gene>
    <name evidence="2" type="ORF">Atai01_31230</name>
</gene>
<dbReference type="EMBL" id="BSTI01000006">
    <property type="protein sequence ID" value="GLY66504.1"/>
    <property type="molecule type" value="Genomic_DNA"/>
</dbReference>
<accession>A0A9W6VGZ2</accession>
<reference evidence="2" key="1">
    <citation type="submission" date="2023-03" db="EMBL/GenBank/DDBJ databases">
        <title>Amycolatopsis taiwanensis NBRC 103393.</title>
        <authorList>
            <person name="Ichikawa N."/>
            <person name="Sato H."/>
            <person name="Tonouchi N."/>
        </authorList>
    </citation>
    <scope>NUCLEOTIDE SEQUENCE</scope>
    <source>
        <strain evidence="2">NBRC 103393</strain>
    </source>
</reference>
<comment type="caution">
    <text evidence="2">The sequence shown here is derived from an EMBL/GenBank/DDBJ whole genome shotgun (WGS) entry which is preliminary data.</text>
</comment>
<proteinExistence type="predicted"/>
<sequence length="63" mass="6832">MGPEDLAFADPPVDGVHARRPHSDAYLTGARVWLLGIYELQNVRTAELGEAHSLHAGHRSTNG</sequence>
<evidence type="ECO:0000256" key="1">
    <source>
        <dbReference type="SAM" id="MobiDB-lite"/>
    </source>
</evidence>
<evidence type="ECO:0000313" key="3">
    <source>
        <dbReference type="Proteomes" id="UP001165136"/>
    </source>
</evidence>
<dbReference type="AlphaFoldDB" id="A0A9W6VGZ2"/>
<feature type="region of interest" description="Disordered" evidence="1">
    <location>
        <begin position="1"/>
        <end position="20"/>
    </location>
</feature>
<evidence type="ECO:0000313" key="2">
    <source>
        <dbReference type="EMBL" id="GLY66504.1"/>
    </source>
</evidence>
<name>A0A9W6VGZ2_9PSEU</name>
<keyword evidence="3" id="KW-1185">Reference proteome</keyword>
<dbReference type="Proteomes" id="UP001165136">
    <property type="component" value="Unassembled WGS sequence"/>
</dbReference>